<proteinExistence type="predicted"/>
<dbReference type="AlphaFoldDB" id="A0A1J5SG86"/>
<evidence type="ECO:0008006" key="2">
    <source>
        <dbReference type="Google" id="ProtNLM"/>
    </source>
</evidence>
<comment type="caution">
    <text evidence="1">The sequence shown here is derived from an EMBL/GenBank/DDBJ whole genome shotgun (WGS) entry which is preliminary data.</text>
</comment>
<gene>
    <name evidence="1" type="ORF">GALL_148340</name>
</gene>
<dbReference type="PANTHER" id="PTHR17985:SF8">
    <property type="entry name" value="TRANSPORT AND GOLGI ORGANIZATION PROTEIN 2 HOMOLOG"/>
    <property type="match status" value="1"/>
</dbReference>
<name>A0A1J5SG86_9ZZZZ</name>
<dbReference type="PANTHER" id="PTHR17985">
    <property type="entry name" value="SER/THR-RICH PROTEIN T10 IN DGCR REGION"/>
    <property type="match status" value="1"/>
</dbReference>
<reference evidence="1" key="1">
    <citation type="submission" date="2016-10" db="EMBL/GenBank/DDBJ databases">
        <title>Sequence of Gallionella enrichment culture.</title>
        <authorList>
            <person name="Poehlein A."/>
            <person name="Muehling M."/>
            <person name="Daniel R."/>
        </authorList>
    </citation>
    <scope>NUCLEOTIDE SEQUENCE</scope>
</reference>
<protein>
    <recommendedName>
        <fullName evidence="2">NRDE family protein</fullName>
    </recommendedName>
</protein>
<dbReference type="EMBL" id="MLJW01000069">
    <property type="protein sequence ID" value="OIR03056.1"/>
    <property type="molecule type" value="Genomic_DNA"/>
</dbReference>
<dbReference type="Pfam" id="PF05742">
    <property type="entry name" value="TANGO2"/>
    <property type="match status" value="1"/>
</dbReference>
<accession>A0A1J5SG86</accession>
<dbReference type="InterPro" id="IPR008551">
    <property type="entry name" value="TANGO2"/>
</dbReference>
<organism evidence="1">
    <name type="scientific">mine drainage metagenome</name>
    <dbReference type="NCBI Taxonomy" id="410659"/>
    <lineage>
        <taxon>unclassified sequences</taxon>
        <taxon>metagenomes</taxon>
        <taxon>ecological metagenomes</taxon>
    </lineage>
</organism>
<sequence length="259" mass="28390">MCLILLAWRAHPEYPLVVAANRDEFFERPTAPAQFWVDAPDILGGRDLSAGGTWMGITRDGRFAALTNYREPGRQKADAPSRGQLVGDFLAGSMAAPDYLAALQPEAAVYNGFNLICGTMAHGLWHFSNRGSQIHALTPGIYGLSNHLLDTPWPKVARGKSDLALALAALPADEPLLELLRDENIHEDGCLPRTGVSLEWERILSAAFVRAPNYGTRCSTVVLFDKAGVIAFDEQTYLPGAWPADRKRFRFKLSRGAPC</sequence>
<evidence type="ECO:0000313" key="1">
    <source>
        <dbReference type="EMBL" id="OIR03056.1"/>
    </source>
</evidence>